<dbReference type="InterPro" id="IPR022384">
    <property type="entry name" value="FormiminoTrfase_cat_dom_sf"/>
</dbReference>
<dbReference type="FunFam" id="3.30.990.10:FF:000001">
    <property type="entry name" value="Formimidoyltransferase cyclodeaminase"/>
    <property type="match status" value="1"/>
</dbReference>
<dbReference type="GO" id="GO:0030412">
    <property type="term" value="F:formimidoyltetrahydrofolate cyclodeaminase activity"/>
    <property type="evidence" value="ECO:0007669"/>
    <property type="project" value="UniProtKB-EC"/>
</dbReference>
<dbReference type="GO" id="GO:0005794">
    <property type="term" value="C:Golgi apparatus"/>
    <property type="evidence" value="ECO:0007669"/>
    <property type="project" value="UniProtKB-SubCell"/>
</dbReference>
<dbReference type="InterPro" id="IPR013802">
    <property type="entry name" value="Formiminotransferase_C"/>
</dbReference>
<dbReference type="Gene3D" id="1.20.120.680">
    <property type="entry name" value="Formiminotetrahydrofolate cyclodeaminase monomer, up-and-down helical bundle"/>
    <property type="match status" value="1"/>
</dbReference>
<dbReference type="GO" id="GO:0019556">
    <property type="term" value="P:L-histidine catabolic process to glutamate and formamide"/>
    <property type="evidence" value="ECO:0007669"/>
    <property type="project" value="UniProtKB-UniPathway"/>
</dbReference>
<comment type="similarity">
    <text evidence="6">In the C-terminal section; belongs to the cyclodeaminase/cyclohydrolase family.</text>
</comment>
<dbReference type="InterPro" id="IPR051623">
    <property type="entry name" value="FTCD"/>
</dbReference>
<evidence type="ECO:0000313" key="23">
    <source>
        <dbReference type="Proteomes" id="UP000694845"/>
    </source>
</evidence>
<keyword evidence="14" id="KW-0333">Golgi apparatus</keyword>
<dbReference type="KEGG" id="aplc:110973508"/>
<comment type="function">
    <text evidence="18">Folate-dependent enzyme, that displays both transferase and deaminase activity. Serves to channel one-carbon units from formiminoglutamate to the folate pool.</text>
</comment>
<evidence type="ECO:0000259" key="21">
    <source>
        <dbReference type="SMART" id="SM01221"/>
    </source>
</evidence>
<evidence type="ECO:0000256" key="17">
    <source>
        <dbReference type="ARBA" id="ARBA00023268"/>
    </source>
</evidence>
<dbReference type="SMART" id="SM01221">
    <property type="entry name" value="FTCD"/>
    <property type="match status" value="1"/>
</dbReference>
<dbReference type="SUPFAM" id="SSF101262">
    <property type="entry name" value="Methenyltetrahydrofolate cyclohydrolase-like"/>
    <property type="match status" value="1"/>
</dbReference>
<dbReference type="GO" id="GO:0005814">
    <property type="term" value="C:centriole"/>
    <property type="evidence" value="ECO:0007669"/>
    <property type="project" value="UniProtKB-SubCell"/>
</dbReference>
<sequence>MNKFAKVVECVPNFSEGRSKEVIDAIAHALIHTEGCHLLDVDPSPSTNRTVYTFVGSPDVVIEGALNMARVAARLIDMRHHHGEHPRMGALDVCPFIPVNNTTIEECVKCAKEFGQRLAQELSVPVYLYGAAASEEKRKLLSDIREGEYEKLDTKLANPDWLPDFGSAEFVPSWGATATGARKFLIAYNVNLLGTKEQAHRIGLNVREQGRGPDKPGRLKSVQGIGWWLAEANLAQVSLNLLDFEVTPLHQAFEECVKDAEELNLAVCGSQIVGLVPLQAMLDAAEYYIKKDNLFILEEDQKIRLVINKLGLSSLSLFKPNERIIEYMIREDEAIDAPLANMSLKSFIKSVGSRTPAPGGGSVSAAIGALGAALASMVGWMTYGNRKFEQLDATMRRLIPQMNDVMQSLIPLVDADAAAFNGFMMANKLPKNTEEEKKIHDDCTQAAIRTAISVPMQVAKCITGVWEPLKEMAKHGNTQCVSDLQVGAKALEVGVLGAYYNIMINIPNVEDAGFKAKAKEDVEGFLKLAREGAAEVLKIVDERA</sequence>
<evidence type="ECO:0000256" key="10">
    <source>
        <dbReference type="ARBA" id="ARBA00022490"/>
    </source>
</evidence>
<evidence type="ECO:0000256" key="1">
    <source>
        <dbReference type="ARBA" id="ARBA00002680"/>
    </source>
</evidence>
<dbReference type="GO" id="GO:0019557">
    <property type="term" value="P:L-histidine catabolic process to glutamate and formate"/>
    <property type="evidence" value="ECO:0007669"/>
    <property type="project" value="UniProtKB-UniPathway"/>
</dbReference>
<dbReference type="Pfam" id="PF07837">
    <property type="entry name" value="FTCD_N"/>
    <property type="match status" value="1"/>
</dbReference>
<dbReference type="InterPro" id="IPR036178">
    <property type="entry name" value="Formintransfe-cycloase-like_sf"/>
</dbReference>
<dbReference type="Pfam" id="PF02971">
    <property type="entry name" value="FTCD"/>
    <property type="match status" value="1"/>
</dbReference>
<comment type="pathway">
    <text evidence="4">Amino-acid degradation; L-histidine degradation into L-glutamate; L-glutamate from N-formimidoyl-L-glutamate (transferase route): step 1/1.</text>
</comment>
<dbReference type="FunFam" id="1.20.120.680:FF:000001">
    <property type="entry name" value="Formimidoyltransferase cyclodeaminase"/>
    <property type="match status" value="1"/>
</dbReference>
<dbReference type="NCBIfam" id="TIGR02024">
    <property type="entry name" value="FtcD"/>
    <property type="match status" value="1"/>
</dbReference>
<evidence type="ECO:0000256" key="9">
    <source>
        <dbReference type="ARBA" id="ARBA00017787"/>
    </source>
</evidence>
<comment type="function">
    <text evidence="1">Binds and promotes bundling of vimentin filaments originating from the Golgi.</text>
</comment>
<comment type="subunit">
    <text evidence="19">Homooctamer, including four polyglutamate binding sites. The subunits are arranged as a tetramer of dimers, and form a planar ring-shaped structure.</text>
</comment>
<organism evidence="23 24">
    <name type="scientific">Acanthaster planci</name>
    <name type="common">Crown-of-thorns starfish</name>
    <dbReference type="NCBI Taxonomy" id="133434"/>
    <lineage>
        <taxon>Eukaryota</taxon>
        <taxon>Metazoa</taxon>
        <taxon>Echinodermata</taxon>
        <taxon>Eleutherozoa</taxon>
        <taxon>Asterozoa</taxon>
        <taxon>Asteroidea</taxon>
        <taxon>Valvatacea</taxon>
        <taxon>Valvatida</taxon>
        <taxon>Acanthasteridae</taxon>
        <taxon>Acanthaster</taxon>
    </lineage>
</organism>
<evidence type="ECO:0000256" key="11">
    <source>
        <dbReference type="ARBA" id="ARBA00022679"/>
    </source>
</evidence>
<evidence type="ECO:0000259" key="22">
    <source>
        <dbReference type="SMART" id="SM01222"/>
    </source>
</evidence>
<evidence type="ECO:0000256" key="6">
    <source>
        <dbReference type="ARBA" id="ARBA00010825"/>
    </source>
</evidence>
<evidence type="ECO:0000256" key="2">
    <source>
        <dbReference type="ARBA" id="ARBA00004114"/>
    </source>
</evidence>
<evidence type="ECO:0000256" key="16">
    <source>
        <dbReference type="ARBA" id="ARBA00023239"/>
    </source>
</evidence>
<evidence type="ECO:0000256" key="8">
    <source>
        <dbReference type="ARBA" id="ARBA00012998"/>
    </source>
</evidence>
<dbReference type="EC" id="2.1.2.5" evidence="7"/>
<dbReference type="Gene3D" id="3.30.70.670">
    <property type="entry name" value="Formiminotransferase, C-terminal subdomain"/>
    <property type="match status" value="1"/>
</dbReference>
<dbReference type="GO" id="GO:0030409">
    <property type="term" value="F:glutamate formimidoyltransferase activity"/>
    <property type="evidence" value="ECO:0007669"/>
    <property type="project" value="UniProtKB-EC"/>
</dbReference>
<dbReference type="PANTHER" id="PTHR12234">
    <property type="entry name" value="FORMIMINOTRANSFERASE-CYCLODEAMINASE"/>
    <property type="match status" value="1"/>
</dbReference>
<dbReference type="OMA" id="TYGKRQW"/>
<evidence type="ECO:0000256" key="4">
    <source>
        <dbReference type="ARBA" id="ARBA00005082"/>
    </source>
</evidence>
<gene>
    <name evidence="24" type="primary">LOC110973508</name>
</gene>
<dbReference type="Proteomes" id="UP000694845">
    <property type="component" value="Unplaced"/>
</dbReference>
<evidence type="ECO:0000256" key="12">
    <source>
        <dbReference type="ARBA" id="ARBA00022808"/>
    </source>
</evidence>
<dbReference type="InterPro" id="IPR037064">
    <property type="entry name" value="Formiminotransferase_N_sf"/>
</dbReference>
<name>A0A8B7XJF2_ACAPL</name>
<evidence type="ECO:0000256" key="7">
    <source>
        <dbReference type="ARBA" id="ARBA00012252"/>
    </source>
</evidence>
<feature type="domain" description="Formiminotransferase N-terminal subdomain" evidence="22">
    <location>
        <begin position="6"/>
        <end position="183"/>
    </location>
</feature>
<dbReference type="InterPro" id="IPR012886">
    <property type="entry name" value="Formiminotransferase_N"/>
</dbReference>
<accession>A0A8B7XJF2</accession>
<keyword evidence="10" id="KW-0963">Cytoplasm</keyword>
<dbReference type="SUPFAM" id="SSF55116">
    <property type="entry name" value="Formiminotransferase domain of formiminotransferase-cyclodeaminase"/>
    <property type="match status" value="2"/>
</dbReference>
<dbReference type="UniPathway" id="UPA00379">
    <property type="reaction ID" value="UER00555"/>
</dbReference>
<evidence type="ECO:0000256" key="13">
    <source>
        <dbReference type="ARBA" id="ARBA00022954"/>
    </source>
</evidence>
<keyword evidence="12" id="KW-0369">Histidine metabolism</keyword>
<proteinExistence type="inferred from homology"/>
<dbReference type="FunFam" id="3.30.70.670:FF:000001">
    <property type="entry name" value="Formimidoyltransferase cyclodeaminase"/>
    <property type="match status" value="1"/>
</dbReference>
<keyword evidence="13" id="KW-0290">Folate-binding</keyword>
<keyword evidence="15" id="KW-0206">Cytoskeleton</keyword>
<dbReference type="InterPro" id="IPR004227">
    <property type="entry name" value="Formiminotransferase_cat"/>
</dbReference>
<evidence type="ECO:0000256" key="19">
    <source>
        <dbReference type="ARBA" id="ARBA00025915"/>
    </source>
</evidence>
<dbReference type="GO" id="GO:0005542">
    <property type="term" value="F:folic acid binding"/>
    <property type="evidence" value="ECO:0007669"/>
    <property type="project" value="UniProtKB-KW"/>
</dbReference>
<reference evidence="24" key="1">
    <citation type="submission" date="2025-08" db="UniProtKB">
        <authorList>
            <consortium name="RefSeq"/>
        </authorList>
    </citation>
    <scope>IDENTIFICATION</scope>
</reference>
<keyword evidence="23" id="KW-1185">Reference proteome</keyword>
<keyword evidence="11" id="KW-0808">Transferase</keyword>
<dbReference type="RefSeq" id="XP_022080075.1">
    <property type="nucleotide sequence ID" value="XM_022224383.1"/>
</dbReference>
<evidence type="ECO:0000256" key="3">
    <source>
        <dbReference type="ARBA" id="ARBA00004555"/>
    </source>
</evidence>
<keyword evidence="17" id="KW-0511">Multifunctional enzyme</keyword>
<dbReference type="GeneID" id="110973508"/>
<comment type="similarity">
    <text evidence="5">In the N-terminal section; belongs to the formiminotransferase family.</text>
</comment>
<dbReference type="PANTHER" id="PTHR12234:SF0">
    <property type="entry name" value="FORMIMIDOYLTRANSFERASE-CYCLODEAMINASE"/>
    <property type="match status" value="1"/>
</dbReference>
<dbReference type="Pfam" id="PF04961">
    <property type="entry name" value="FTCD_C"/>
    <property type="match status" value="1"/>
</dbReference>
<evidence type="ECO:0000256" key="15">
    <source>
        <dbReference type="ARBA" id="ARBA00023212"/>
    </source>
</evidence>
<evidence type="ECO:0000256" key="5">
    <source>
        <dbReference type="ARBA" id="ARBA00008297"/>
    </source>
</evidence>
<evidence type="ECO:0000313" key="24">
    <source>
        <dbReference type="RefSeq" id="XP_022080075.1"/>
    </source>
</evidence>
<evidence type="ECO:0000256" key="18">
    <source>
        <dbReference type="ARBA" id="ARBA00025506"/>
    </source>
</evidence>
<keyword evidence="16" id="KW-0456">Lyase</keyword>
<dbReference type="AlphaFoldDB" id="A0A8B7XJF2"/>
<comment type="subcellular location">
    <subcellularLocation>
        <location evidence="2">Cytoplasm</location>
        <location evidence="2">Cytoskeleton</location>
        <location evidence="2">Microtubule organizing center</location>
        <location evidence="2">Centrosome</location>
        <location evidence="2">Centriole</location>
    </subcellularLocation>
    <subcellularLocation>
        <location evidence="3">Golgi apparatus</location>
    </subcellularLocation>
</comment>
<dbReference type="Gene3D" id="3.30.990.10">
    <property type="entry name" value="Formiminotransferase, N-terminal subdomain"/>
    <property type="match status" value="1"/>
</dbReference>
<dbReference type="InterPro" id="IPR037070">
    <property type="entry name" value="Formiminotransferase_C_sf"/>
</dbReference>
<dbReference type="SMART" id="SM01222">
    <property type="entry name" value="FTCD_N"/>
    <property type="match status" value="1"/>
</dbReference>
<feature type="domain" description="Formiminotransferase C-terminal subdomain" evidence="21">
    <location>
        <begin position="184"/>
        <end position="328"/>
    </location>
</feature>
<dbReference type="CTD" id="10841"/>
<evidence type="ECO:0000256" key="14">
    <source>
        <dbReference type="ARBA" id="ARBA00023034"/>
    </source>
</evidence>
<dbReference type="OrthoDB" id="48036at2759"/>
<protein>
    <recommendedName>
        <fullName evidence="9">Formimidoyltransferase-cyclodeaminase</fullName>
        <ecNumber evidence="7">2.1.2.5</ecNumber>
        <ecNumber evidence="8">4.3.1.4</ecNumber>
    </recommendedName>
    <alternativeName>
        <fullName evidence="20">Formiminotransferase-cyclodeaminase</fullName>
    </alternativeName>
</protein>
<dbReference type="InterPro" id="IPR007044">
    <property type="entry name" value="Cyclodeamin/CycHdrlase"/>
</dbReference>
<dbReference type="EC" id="4.3.1.4" evidence="8"/>
<evidence type="ECO:0000256" key="20">
    <source>
        <dbReference type="ARBA" id="ARBA00030029"/>
    </source>
</evidence>